<dbReference type="AlphaFoldDB" id="A0A0E9QJH5"/>
<name>A0A0E9QJH5_ANGAN</name>
<protein>
    <submittedName>
        <fullName evidence="1">Uncharacterized protein</fullName>
    </submittedName>
</protein>
<organism evidence="1">
    <name type="scientific">Anguilla anguilla</name>
    <name type="common">European freshwater eel</name>
    <name type="synonym">Muraena anguilla</name>
    <dbReference type="NCBI Taxonomy" id="7936"/>
    <lineage>
        <taxon>Eukaryota</taxon>
        <taxon>Metazoa</taxon>
        <taxon>Chordata</taxon>
        <taxon>Craniata</taxon>
        <taxon>Vertebrata</taxon>
        <taxon>Euteleostomi</taxon>
        <taxon>Actinopterygii</taxon>
        <taxon>Neopterygii</taxon>
        <taxon>Teleostei</taxon>
        <taxon>Anguilliformes</taxon>
        <taxon>Anguillidae</taxon>
        <taxon>Anguilla</taxon>
    </lineage>
</organism>
<evidence type="ECO:0000313" key="1">
    <source>
        <dbReference type="EMBL" id="JAH17041.1"/>
    </source>
</evidence>
<sequence>MHIPVESTLFETMQQCMMARRCHSSQPFSSFHLQLRESQFVRPGLEHMVSDTHRGHCIQCES</sequence>
<proteinExistence type="predicted"/>
<dbReference type="EMBL" id="GBXM01091536">
    <property type="protein sequence ID" value="JAH17041.1"/>
    <property type="molecule type" value="Transcribed_RNA"/>
</dbReference>
<accession>A0A0E9QJH5</accession>
<reference evidence="1" key="1">
    <citation type="submission" date="2014-11" db="EMBL/GenBank/DDBJ databases">
        <authorList>
            <person name="Amaro Gonzalez C."/>
        </authorList>
    </citation>
    <scope>NUCLEOTIDE SEQUENCE</scope>
</reference>
<reference evidence="1" key="2">
    <citation type="journal article" date="2015" name="Fish Shellfish Immunol.">
        <title>Early steps in the European eel (Anguilla anguilla)-Vibrio vulnificus interaction in the gills: Role of the RtxA13 toxin.</title>
        <authorList>
            <person name="Callol A."/>
            <person name="Pajuelo D."/>
            <person name="Ebbesson L."/>
            <person name="Teles M."/>
            <person name="MacKenzie S."/>
            <person name="Amaro C."/>
        </authorList>
    </citation>
    <scope>NUCLEOTIDE SEQUENCE</scope>
</reference>